<dbReference type="GO" id="GO:0008270">
    <property type="term" value="F:zinc ion binding"/>
    <property type="evidence" value="ECO:0007669"/>
    <property type="project" value="UniProtKB-KW"/>
</dbReference>
<dbReference type="InterPro" id="IPR007527">
    <property type="entry name" value="Znf_SWIM"/>
</dbReference>
<dbReference type="EMBL" id="JARYMX010000004">
    <property type="protein sequence ID" value="KAJ9551592.1"/>
    <property type="molecule type" value="Genomic_DNA"/>
</dbReference>
<proteinExistence type="predicted"/>
<evidence type="ECO:0000256" key="4">
    <source>
        <dbReference type="PROSITE-ProRule" id="PRU00325"/>
    </source>
</evidence>
<dbReference type="Pfam" id="PF04434">
    <property type="entry name" value="SWIM"/>
    <property type="match status" value="1"/>
</dbReference>
<dbReference type="PANTHER" id="PTHR31973">
    <property type="entry name" value="POLYPROTEIN, PUTATIVE-RELATED"/>
    <property type="match status" value="1"/>
</dbReference>
<feature type="compositionally biased region" description="Acidic residues" evidence="5">
    <location>
        <begin position="308"/>
        <end position="327"/>
    </location>
</feature>
<keyword evidence="1" id="KW-0479">Metal-binding</keyword>
<evidence type="ECO:0000313" key="7">
    <source>
        <dbReference type="EMBL" id="KAJ9551592.1"/>
    </source>
</evidence>
<sequence>MRHECGGEEVGVAEMDVADSPVKNGGVVVKEDEGVRPRFDHSSGSVKTFSLSPVIISGSITLPEKKVGGRQRHSLAVSLSGNITLRQRQGLSGWFWLEVGIGVVLGFQRWSPAMVYRLNSGVEGLQRRQWVSGDGLQWLQRRLWVSGEGLAAKQVAANVYLRFGGFWAEGVEGWDYVVSEETVTKGVRLKLNTTYQHLVTDDEDVTAFLQFAKQSTKAPILYVDAFLDGGGDGSGTSNAVNEEPMYSDQVYTELQIQQSYDTSYTEVVPEMQHQQQEGQEEEDEEEYERRKFAGCAEDEYHVYHTGLTDEEEDEENEEEDEENEEGVEPFKLREGVNDYFGMLPLLRSEDFLSQNNEVIPYRRSQRVKDGQVFDTKEQMVLAVGQKFLEEGFEHKTNRSCTQRYEVVCVRDKCNWLMKARSVGETGAFMVRTLVDKHTCSRTQLNPGHRQANKKILGNLFKNKFINVKRALTPKDMVQDVQEMYGFEISYATAWRARWKALELIRGSHAESFTRLPTYLYNLKRVNEGTRTAIRTDSSGRFAECFVALGVSVRLMVAMDGNNNIVPVAFGVGRSETADEWTWFLNMLKGCIGEPRGLVFMSDRAASINAAISAIFPGAHHALCCRHLVMNVRSRDPRIKVYRIAYWKACKAYTTRVFDRMMNILRVGVPEGAKLMEEVGVDRWSRAYFPAQRFNIMTSNSAESINAMSRFARRLPIVGLIEYFREFQQEWYFLRRNKAAELNHPLTEWAQLKIQKRIGKSAMWTVRGIGYGRWQALDMDRGSEVDMTIRSCSCLKWQVSGLPCGHAIAVAKKLGEKDCFHLITVPYFMSELYKATYKGVINPVGPSQTWEYPEDPLPTVHPPLAIKRAAGRPKGNNRRPSRGESRTQKRCPRCEEYEHTSTQCPLIPSSARGSSQLEPIGTIDLNSLYQNVQFN</sequence>
<evidence type="ECO:0000256" key="2">
    <source>
        <dbReference type="ARBA" id="ARBA00022771"/>
    </source>
</evidence>
<protein>
    <recommendedName>
        <fullName evidence="6">SWIM-type domain-containing protein</fullName>
    </recommendedName>
</protein>
<evidence type="ECO:0000313" key="8">
    <source>
        <dbReference type="Proteomes" id="UP001172457"/>
    </source>
</evidence>
<keyword evidence="2 4" id="KW-0863">Zinc-finger</keyword>
<evidence type="ECO:0000256" key="3">
    <source>
        <dbReference type="ARBA" id="ARBA00022833"/>
    </source>
</evidence>
<feature type="compositionally biased region" description="Basic residues" evidence="5">
    <location>
        <begin position="868"/>
        <end position="879"/>
    </location>
</feature>
<accession>A0AA38THN1</accession>
<comment type="caution">
    <text evidence="7">The sequence shown here is derived from an EMBL/GenBank/DDBJ whole genome shotgun (WGS) entry which is preliminary data.</text>
</comment>
<dbReference type="SMART" id="SM00575">
    <property type="entry name" value="ZnF_PMZ"/>
    <property type="match status" value="1"/>
</dbReference>
<gene>
    <name evidence="7" type="ORF">OSB04_015637</name>
</gene>
<evidence type="ECO:0000259" key="6">
    <source>
        <dbReference type="PROSITE" id="PS50966"/>
    </source>
</evidence>
<dbReference type="Proteomes" id="UP001172457">
    <property type="component" value="Chromosome 4"/>
</dbReference>
<dbReference type="InterPro" id="IPR018289">
    <property type="entry name" value="MULE_transposase_dom"/>
</dbReference>
<dbReference type="InterPro" id="IPR006564">
    <property type="entry name" value="Znf_PMZ"/>
</dbReference>
<dbReference type="PROSITE" id="PS50966">
    <property type="entry name" value="ZF_SWIM"/>
    <property type="match status" value="1"/>
</dbReference>
<name>A0AA38THN1_9ASTR</name>
<keyword evidence="3" id="KW-0862">Zinc</keyword>
<dbReference type="Pfam" id="PF10551">
    <property type="entry name" value="MULE"/>
    <property type="match status" value="1"/>
</dbReference>
<feature type="domain" description="SWIM-type" evidence="6">
    <location>
        <begin position="782"/>
        <end position="814"/>
    </location>
</feature>
<dbReference type="AlphaFoldDB" id="A0AA38THN1"/>
<reference evidence="7" key="1">
    <citation type="submission" date="2023-03" db="EMBL/GenBank/DDBJ databases">
        <title>Chromosome-scale reference genome and RAD-based genetic map of yellow starthistle (Centaurea solstitialis) reveal putative structural variation and QTLs associated with invader traits.</title>
        <authorList>
            <person name="Reatini B."/>
            <person name="Cang F.A."/>
            <person name="Jiang Q."/>
            <person name="Mckibben M.T.W."/>
            <person name="Barker M.S."/>
            <person name="Rieseberg L.H."/>
            <person name="Dlugosch K.M."/>
        </authorList>
    </citation>
    <scope>NUCLEOTIDE SEQUENCE</scope>
    <source>
        <strain evidence="7">CAN-66</strain>
        <tissue evidence="7">Leaf</tissue>
    </source>
</reference>
<evidence type="ECO:0000256" key="5">
    <source>
        <dbReference type="SAM" id="MobiDB-lite"/>
    </source>
</evidence>
<keyword evidence="8" id="KW-1185">Reference proteome</keyword>
<feature type="region of interest" description="Disordered" evidence="5">
    <location>
        <begin position="305"/>
        <end position="328"/>
    </location>
</feature>
<evidence type="ECO:0000256" key="1">
    <source>
        <dbReference type="ARBA" id="ARBA00022723"/>
    </source>
</evidence>
<organism evidence="7 8">
    <name type="scientific">Centaurea solstitialis</name>
    <name type="common">yellow star-thistle</name>
    <dbReference type="NCBI Taxonomy" id="347529"/>
    <lineage>
        <taxon>Eukaryota</taxon>
        <taxon>Viridiplantae</taxon>
        <taxon>Streptophyta</taxon>
        <taxon>Embryophyta</taxon>
        <taxon>Tracheophyta</taxon>
        <taxon>Spermatophyta</taxon>
        <taxon>Magnoliopsida</taxon>
        <taxon>eudicotyledons</taxon>
        <taxon>Gunneridae</taxon>
        <taxon>Pentapetalae</taxon>
        <taxon>asterids</taxon>
        <taxon>campanulids</taxon>
        <taxon>Asterales</taxon>
        <taxon>Asteraceae</taxon>
        <taxon>Carduoideae</taxon>
        <taxon>Cardueae</taxon>
        <taxon>Centaureinae</taxon>
        <taxon>Centaurea</taxon>
    </lineage>
</organism>
<feature type="region of interest" description="Disordered" evidence="5">
    <location>
        <begin position="866"/>
        <end position="893"/>
    </location>
</feature>
<feature type="compositionally biased region" description="Basic and acidic residues" evidence="5">
    <location>
        <begin position="880"/>
        <end position="893"/>
    </location>
</feature>
<dbReference type="PANTHER" id="PTHR31973:SF185">
    <property type="entry name" value="TRANSPOSASE, MUDR, PLANT, MULE TRANSPOSASE DOMAIN-CONTAINING PROTEIN"/>
    <property type="match status" value="1"/>
</dbReference>